<dbReference type="EMBL" id="FMSV02000548">
    <property type="protein sequence ID" value="SEH08324.1"/>
    <property type="molecule type" value="Genomic_DNA"/>
</dbReference>
<dbReference type="GO" id="GO:0003700">
    <property type="term" value="F:DNA-binding transcription factor activity"/>
    <property type="evidence" value="ECO:0007669"/>
    <property type="project" value="TreeGrafter"/>
</dbReference>
<dbReference type="RefSeq" id="WP_103921871.1">
    <property type="nucleotide sequence ID" value="NZ_FMSV02000548.1"/>
</dbReference>
<reference evidence="6 7" key="1">
    <citation type="submission" date="2016-10" db="EMBL/GenBank/DDBJ databases">
        <authorList>
            <person name="de Groot N.N."/>
        </authorList>
    </citation>
    <scope>NUCLEOTIDE SEQUENCE [LARGE SCALE GENOMIC DNA]</scope>
    <source>
        <strain evidence="6">MBHS1</strain>
    </source>
</reference>
<feature type="domain" description="Cyclic nucleotide-binding" evidence="4">
    <location>
        <begin position="51"/>
        <end position="132"/>
    </location>
</feature>
<dbReference type="OrthoDB" id="9126850at2"/>
<dbReference type="AlphaFoldDB" id="A0A1H6FH46"/>
<keyword evidence="2" id="KW-0238">DNA-binding</keyword>
<dbReference type="InterPro" id="IPR014710">
    <property type="entry name" value="RmlC-like_jellyroll"/>
</dbReference>
<sequence length="246" mass="28461">MMTTIIKPLETDIESMDDCLECMVREYAPCHKVSSNNLPLLQVYRDEKCSFKEKSHLYRQGNPHPMLYTLHSGWVIIYKTLRSGRRQILTYALPGDFIGLQGNFNAPANHSALALTDCSLCAFSRDNIQEMMLKVPEFTLELALRTARNYEFQTTTRHQNAQERIVTLFLDLYHRMQAQNPSIKDVVVLPITQEDIGDTLGLTQVHVNRSLRSLREQELLDFHHQKLHIYQYEALKALVAYGNAYQ</sequence>
<evidence type="ECO:0000313" key="6">
    <source>
        <dbReference type="EMBL" id="SEH08324.1"/>
    </source>
</evidence>
<keyword evidence="1" id="KW-0805">Transcription regulation</keyword>
<dbReference type="GO" id="GO:0003677">
    <property type="term" value="F:DNA binding"/>
    <property type="evidence" value="ECO:0007669"/>
    <property type="project" value="UniProtKB-KW"/>
</dbReference>
<keyword evidence="3" id="KW-0804">Transcription</keyword>
<dbReference type="CDD" id="cd00038">
    <property type="entry name" value="CAP_ED"/>
    <property type="match status" value="1"/>
</dbReference>
<protein>
    <submittedName>
        <fullName evidence="6">Nitrogen fixation regulation protein FixK</fullName>
    </submittedName>
</protein>
<dbReference type="SMART" id="SM00419">
    <property type="entry name" value="HTH_CRP"/>
    <property type="match status" value="1"/>
</dbReference>
<dbReference type="InterPro" id="IPR012318">
    <property type="entry name" value="HTH_CRP"/>
</dbReference>
<gene>
    <name evidence="6" type="primary">fixK</name>
    <name evidence="6" type="ORF">MBHS_04215</name>
</gene>
<dbReference type="Proteomes" id="UP000236724">
    <property type="component" value="Unassembled WGS sequence"/>
</dbReference>
<evidence type="ECO:0000313" key="7">
    <source>
        <dbReference type="Proteomes" id="UP000236724"/>
    </source>
</evidence>
<dbReference type="InterPro" id="IPR036388">
    <property type="entry name" value="WH-like_DNA-bd_sf"/>
</dbReference>
<organism evidence="6 7">
    <name type="scientific">Candidatus Venteria ishoeyi</name>
    <dbReference type="NCBI Taxonomy" id="1899563"/>
    <lineage>
        <taxon>Bacteria</taxon>
        <taxon>Pseudomonadati</taxon>
        <taxon>Pseudomonadota</taxon>
        <taxon>Gammaproteobacteria</taxon>
        <taxon>Thiotrichales</taxon>
        <taxon>Thiotrichaceae</taxon>
        <taxon>Venteria</taxon>
    </lineage>
</organism>
<dbReference type="InterPro" id="IPR036390">
    <property type="entry name" value="WH_DNA-bd_sf"/>
</dbReference>
<evidence type="ECO:0000256" key="2">
    <source>
        <dbReference type="ARBA" id="ARBA00023125"/>
    </source>
</evidence>
<name>A0A1H6FH46_9GAMM</name>
<evidence type="ECO:0000259" key="5">
    <source>
        <dbReference type="PROSITE" id="PS51063"/>
    </source>
</evidence>
<dbReference type="Gene3D" id="1.10.10.10">
    <property type="entry name" value="Winged helix-like DNA-binding domain superfamily/Winged helix DNA-binding domain"/>
    <property type="match status" value="1"/>
</dbReference>
<dbReference type="Gene3D" id="2.60.120.10">
    <property type="entry name" value="Jelly Rolls"/>
    <property type="match status" value="1"/>
</dbReference>
<dbReference type="InterPro" id="IPR050397">
    <property type="entry name" value="Env_Response_Regulators"/>
</dbReference>
<evidence type="ECO:0000256" key="3">
    <source>
        <dbReference type="ARBA" id="ARBA00023163"/>
    </source>
</evidence>
<dbReference type="InterPro" id="IPR018490">
    <property type="entry name" value="cNMP-bd_dom_sf"/>
</dbReference>
<evidence type="ECO:0000259" key="4">
    <source>
        <dbReference type="PROSITE" id="PS50042"/>
    </source>
</evidence>
<dbReference type="InterPro" id="IPR000595">
    <property type="entry name" value="cNMP-bd_dom"/>
</dbReference>
<dbReference type="Pfam" id="PF13545">
    <property type="entry name" value="HTH_Crp_2"/>
    <property type="match status" value="1"/>
</dbReference>
<dbReference type="GO" id="GO:0005829">
    <property type="term" value="C:cytosol"/>
    <property type="evidence" value="ECO:0007669"/>
    <property type="project" value="TreeGrafter"/>
</dbReference>
<dbReference type="SUPFAM" id="SSF46785">
    <property type="entry name" value="Winged helix' DNA-binding domain"/>
    <property type="match status" value="1"/>
</dbReference>
<dbReference type="SMART" id="SM00100">
    <property type="entry name" value="cNMP"/>
    <property type="match status" value="1"/>
</dbReference>
<dbReference type="Pfam" id="PF00027">
    <property type="entry name" value="cNMP_binding"/>
    <property type="match status" value="1"/>
</dbReference>
<evidence type="ECO:0000256" key="1">
    <source>
        <dbReference type="ARBA" id="ARBA00023015"/>
    </source>
</evidence>
<dbReference type="PROSITE" id="PS50042">
    <property type="entry name" value="CNMP_BINDING_3"/>
    <property type="match status" value="1"/>
</dbReference>
<keyword evidence="7" id="KW-1185">Reference proteome</keyword>
<dbReference type="SUPFAM" id="SSF51206">
    <property type="entry name" value="cAMP-binding domain-like"/>
    <property type="match status" value="1"/>
</dbReference>
<dbReference type="PANTHER" id="PTHR24567">
    <property type="entry name" value="CRP FAMILY TRANSCRIPTIONAL REGULATORY PROTEIN"/>
    <property type="match status" value="1"/>
</dbReference>
<dbReference type="PROSITE" id="PS51063">
    <property type="entry name" value="HTH_CRP_2"/>
    <property type="match status" value="1"/>
</dbReference>
<proteinExistence type="predicted"/>
<dbReference type="PANTHER" id="PTHR24567:SF75">
    <property type="entry name" value="FUMARATE AND NITRATE REDUCTION REGULATORY PROTEIN"/>
    <property type="match status" value="1"/>
</dbReference>
<feature type="domain" description="HTH crp-type" evidence="5">
    <location>
        <begin position="159"/>
        <end position="233"/>
    </location>
</feature>
<accession>A0A1H6FH46</accession>